<evidence type="ECO:0000313" key="7">
    <source>
        <dbReference type="EMBL" id="JAP48607.1"/>
    </source>
</evidence>
<evidence type="ECO:0000256" key="3">
    <source>
        <dbReference type="ARBA" id="ARBA00022801"/>
    </source>
</evidence>
<feature type="compositionally biased region" description="Low complexity" evidence="5">
    <location>
        <begin position="122"/>
        <end position="138"/>
    </location>
</feature>
<protein>
    <submittedName>
        <fullName evidence="7">Sentrin-specific protease 1</fullName>
    </submittedName>
</protein>
<dbReference type="Gene3D" id="3.40.395.10">
    <property type="entry name" value="Adenoviral Proteinase, Chain A"/>
    <property type="match status" value="1"/>
</dbReference>
<accession>A0A0X3PFC7</accession>
<dbReference type="Pfam" id="PF02902">
    <property type="entry name" value="Peptidase_C48"/>
    <property type="match status" value="1"/>
</dbReference>
<dbReference type="SUPFAM" id="SSF54001">
    <property type="entry name" value="Cysteine proteinases"/>
    <property type="match status" value="1"/>
</dbReference>
<name>A0A0X3PFC7_SCHSO</name>
<evidence type="ECO:0000256" key="1">
    <source>
        <dbReference type="ARBA" id="ARBA00005234"/>
    </source>
</evidence>
<keyword evidence="3" id="KW-0378">Hydrolase</keyword>
<gene>
    <name evidence="7" type="primary">SENP1</name>
    <name evidence="7" type="ORF">TR123083</name>
</gene>
<feature type="compositionally biased region" description="Basic and acidic residues" evidence="5">
    <location>
        <begin position="108"/>
        <end position="118"/>
    </location>
</feature>
<dbReference type="GO" id="GO:0080090">
    <property type="term" value="P:regulation of primary metabolic process"/>
    <property type="evidence" value="ECO:0007669"/>
    <property type="project" value="UniProtKB-ARBA"/>
</dbReference>
<dbReference type="InterPro" id="IPR003653">
    <property type="entry name" value="Peptidase_C48_C"/>
</dbReference>
<comment type="similarity">
    <text evidence="1">Belongs to the peptidase C48 family.</text>
</comment>
<proteinExistence type="inferred from homology"/>
<dbReference type="GO" id="GO:0006508">
    <property type="term" value="P:proteolysis"/>
    <property type="evidence" value="ECO:0007669"/>
    <property type="project" value="UniProtKB-KW"/>
</dbReference>
<dbReference type="PROSITE" id="PS50600">
    <property type="entry name" value="ULP_PROTEASE"/>
    <property type="match status" value="1"/>
</dbReference>
<dbReference type="GO" id="GO:0060255">
    <property type="term" value="P:regulation of macromolecule metabolic process"/>
    <property type="evidence" value="ECO:0007669"/>
    <property type="project" value="UniProtKB-ARBA"/>
</dbReference>
<dbReference type="FunFam" id="3.40.395.10:FF:000001">
    <property type="entry name" value="Sentrin-specific protease 1"/>
    <property type="match status" value="1"/>
</dbReference>
<keyword evidence="4" id="KW-0788">Thiol protease</keyword>
<dbReference type="PANTHER" id="PTHR12606:SF141">
    <property type="entry name" value="GH15225P-RELATED"/>
    <property type="match status" value="1"/>
</dbReference>
<feature type="non-terminal residue" evidence="7">
    <location>
        <position position="1"/>
    </location>
</feature>
<evidence type="ECO:0000256" key="4">
    <source>
        <dbReference type="ARBA" id="ARBA00022807"/>
    </source>
</evidence>
<evidence type="ECO:0000256" key="2">
    <source>
        <dbReference type="ARBA" id="ARBA00022670"/>
    </source>
</evidence>
<dbReference type="EMBL" id="GEEE01014618">
    <property type="protein sequence ID" value="JAP48607.1"/>
    <property type="molecule type" value="Transcribed_RNA"/>
</dbReference>
<dbReference type="InterPro" id="IPR038765">
    <property type="entry name" value="Papain-like_cys_pep_sf"/>
</dbReference>
<reference evidence="7" key="1">
    <citation type="submission" date="2016-01" db="EMBL/GenBank/DDBJ databases">
        <title>Reference transcriptome for the parasite Schistocephalus solidus: insights into the molecular evolution of parasitism.</title>
        <authorList>
            <person name="Hebert F.O."/>
            <person name="Grambauer S."/>
            <person name="Barber I."/>
            <person name="Landry C.R."/>
            <person name="Aubin-Horth N."/>
        </authorList>
    </citation>
    <scope>NUCLEOTIDE SEQUENCE</scope>
</reference>
<dbReference type="GO" id="GO:0016929">
    <property type="term" value="F:deSUMOylase activity"/>
    <property type="evidence" value="ECO:0007669"/>
    <property type="project" value="TreeGrafter"/>
</dbReference>
<feature type="domain" description="Ubiquitin-like protease family profile" evidence="6">
    <location>
        <begin position="350"/>
        <end position="522"/>
    </location>
</feature>
<evidence type="ECO:0000256" key="5">
    <source>
        <dbReference type="SAM" id="MobiDB-lite"/>
    </source>
</evidence>
<keyword evidence="2 7" id="KW-0645">Protease</keyword>
<dbReference type="GO" id="GO:0005634">
    <property type="term" value="C:nucleus"/>
    <property type="evidence" value="ECO:0007669"/>
    <property type="project" value="TreeGrafter"/>
</dbReference>
<organism evidence="7">
    <name type="scientific">Schistocephalus solidus</name>
    <name type="common">Tapeworm</name>
    <dbReference type="NCBI Taxonomy" id="70667"/>
    <lineage>
        <taxon>Eukaryota</taxon>
        <taxon>Metazoa</taxon>
        <taxon>Spiralia</taxon>
        <taxon>Lophotrochozoa</taxon>
        <taxon>Platyhelminthes</taxon>
        <taxon>Cestoda</taxon>
        <taxon>Eucestoda</taxon>
        <taxon>Diphyllobothriidea</taxon>
        <taxon>Diphyllobothriidae</taxon>
        <taxon>Schistocephalus</taxon>
    </lineage>
</organism>
<feature type="region of interest" description="Disordered" evidence="5">
    <location>
        <begin position="108"/>
        <end position="138"/>
    </location>
</feature>
<dbReference type="GO" id="GO:0016926">
    <property type="term" value="P:protein desumoylation"/>
    <property type="evidence" value="ECO:0007669"/>
    <property type="project" value="TreeGrafter"/>
</dbReference>
<dbReference type="PANTHER" id="PTHR12606">
    <property type="entry name" value="SENTRIN/SUMO-SPECIFIC PROTEASE"/>
    <property type="match status" value="1"/>
</dbReference>
<sequence>TGLSFGRQIGLCCCRMSALQSFVLCSPQSLSCISDSSLSSSDDIFQRKRARLSSSNSSSLYSKFFHNAVRCPRKTPYLPKDNPVPNISFVVSPTFLAQALEPMVTRVDAQHDSERSFDSEVSESSPGSSPVGPASSLAPRWNLDKETYRRLLGAEVPCFVMSRSLEIGRVDSPSEHRTGPAQAPSATTVVAASPSLPLVPAVSERQLAHQTTASAAASEWCKTVSNTPYLSGTWLKEFSQSPISPSADSNRRDQVRAELEATVEFWESKRKAAELAKIDALGNRLACLLQTPPVLNDPYLKPQPIPQELPYKRPPTKRLLPVLSDPQREFVQKSLRSAGLDTVLVNSFRLAVTRRELMTLTATNWLSDMVINFYMQLLFHRSQRVRKAEGFTLPRVAVMSTFFYAKLNSGTGYQGVRRWTRQINLFEHDLVLIPIHDRGIHWCLAAADLRDKTLTYYDSMGGGNDHCLDVLLKYLDAESQDKLKKSLEGLDKWKKINTRNSVPQQENGCDCGVFLCTFAEFLSRGAEFTFSQADMPQIRQRMMYEILTQQLLTTKTNLAAA</sequence>
<evidence type="ECO:0000259" key="6">
    <source>
        <dbReference type="PROSITE" id="PS50600"/>
    </source>
</evidence>
<dbReference type="AlphaFoldDB" id="A0A0X3PFC7"/>